<feature type="domain" description="YcxB-like C-terminal" evidence="2">
    <location>
        <begin position="131"/>
        <end position="192"/>
    </location>
</feature>
<feature type="transmembrane region" description="Helical" evidence="1">
    <location>
        <begin position="89"/>
        <end position="110"/>
    </location>
</feature>
<dbReference type="InterPro" id="IPR025588">
    <property type="entry name" value="YcxB-like_C"/>
</dbReference>
<feature type="transmembrane region" description="Helical" evidence="1">
    <location>
        <begin position="282"/>
        <end position="303"/>
    </location>
</feature>
<evidence type="ECO:0000259" key="2">
    <source>
        <dbReference type="Pfam" id="PF14317"/>
    </source>
</evidence>
<sequence length="347" mass="39610">MLYFPYGSNTAVGFVSRMNPGRRTGSNDMENRIQLSFQWTEEELGRAVLQQYTFGYRRYQGLIFLFSLIASFIFFFVVALIEIESTSNMLFNFSLLFIVAWSAIQLSPTFQAKKLRRHQKHLIGMNIVWTISEEGLSFEDTTGNKSHFQWSAFVKIVKTSGGFLFFQTPALYQWLPLYAFPSREDIDRLIEMSRRKTEKYIEFSPSPNPNIIAGFIIAPLIVPFISVLFTVFWLGYPLALAGPLFIQGYMLTGPLSYGFSLLLGLPFFLFLRKSRRLELKTILAGGAAIGMVPPLLFFGWSFYRGAVNSQSFIPFTYWLSVLALSGMAAAALFWFIVVKMNVVDQSH</sequence>
<feature type="transmembrane region" description="Helical" evidence="1">
    <location>
        <begin position="211"/>
        <end position="236"/>
    </location>
</feature>
<feature type="transmembrane region" description="Helical" evidence="1">
    <location>
        <begin position="62"/>
        <end position="83"/>
    </location>
</feature>
<dbReference type="EMBL" id="VTOW01000001">
    <property type="protein sequence ID" value="NKE70623.1"/>
    <property type="molecule type" value="Genomic_DNA"/>
</dbReference>
<keyword evidence="1" id="KW-0812">Transmembrane</keyword>
<gene>
    <name evidence="3" type="ORF">MNODULE_07730</name>
</gene>
<dbReference type="AlphaFoldDB" id="A0A7X6DPD1"/>
<feature type="transmembrane region" description="Helical" evidence="1">
    <location>
        <begin position="315"/>
        <end position="337"/>
    </location>
</feature>
<keyword evidence="4" id="KW-1185">Reference proteome</keyword>
<keyword evidence="1" id="KW-1133">Transmembrane helix</keyword>
<comment type="caution">
    <text evidence="3">The sequence shown here is derived from an EMBL/GenBank/DDBJ whole genome shotgun (WGS) entry which is preliminary data.</text>
</comment>
<evidence type="ECO:0000313" key="4">
    <source>
        <dbReference type="Proteomes" id="UP000534783"/>
    </source>
</evidence>
<reference evidence="3 4" key="1">
    <citation type="journal article" date="2020" name="Nature">
        <title>Bacterial chemolithoautotrophy via manganese oxidation.</title>
        <authorList>
            <person name="Yu H."/>
            <person name="Leadbetter J.R."/>
        </authorList>
    </citation>
    <scope>NUCLEOTIDE SEQUENCE [LARGE SCALE GENOMIC DNA]</scope>
    <source>
        <strain evidence="3 4">Mn-1</strain>
    </source>
</reference>
<organism evidence="3 4">
    <name type="scientific">Candidatus Manganitrophus noduliformans</name>
    <dbReference type="NCBI Taxonomy" id="2606439"/>
    <lineage>
        <taxon>Bacteria</taxon>
        <taxon>Pseudomonadati</taxon>
        <taxon>Nitrospirota</taxon>
        <taxon>Nitrospiria</taxon>
        <taxon>Candidatus Troglogloeales</taxon>
        <taxon>Candidatus Manganitrophaceae</taxon>
        <taxon>Candidatus Manganitrophus</taxon>
    </lineage>
</organism>
<name>A0A7X6DPD1_9BACT</name>
<dbReference type="Proteomes" id="UP000534783">
    <property type="component" value="Unassembled WGS sequence"/>
</dbReference>
<keyword evidence="1" id="KW-0472">Membrane</keyword>
<evidence type="ECO:0000256" key="1">
    <source>
        <dbReference type="SAM" id="Phobius"/>
    </source>
</evidence>
<feature type="transmembrane region" description="Helical" evidence="1">
    <location>
        <begin position="248"/>
        <end position="270"/>
    </location>
</feature>
<evidence type="ECO:0000313" key="3">
    <source>
        <dbReference type="EMBL" id="NKE70623.1"/>
    </source>
</evidence>
<accession>A0A7X6DPD1</accession>
<protein>
    <submittedName>
        <fullName evidence="3">YcxB family protein</fullName>
    </submittedName>
</protein>
<dbReference type="Pfam" id="PF14317">
    <property type="entry name" value="YcxB"/>
    <property type="match status" value="1"/>
</dbReference>
<proteinExistence type="predicted"/>